<dbReference type="PANTHER" id="PTHR22948">
    <property type="entry name" value="TUDOR DOMAIN CONTAINING PROTEIN"/>
    <property type="match status" value="1"/>
</dbReference>
<reference evidence="8" key="1">
    <citation type="submission" date="2023-01" db="EMBL/GenBank/DDBJ databases">
        <title>Key to firefly adult light organ development and bioluminescence: homeobox transcription factors regulate luciferase expression and transportation to peroxisome.</title>
        <authorList>
            <person name="Fu X."/>
        </authorList>
    </citation>
    <scope>NUCLEOTIDE SEQUENCE [LARGE SCALE GENOMIC DNA]</scope>
</reference>
<evidence type="ECO:0000259" key="6">
    <source>
        <dbReference type="PROSITE" id="PS51644"/>
    </source>
</evidence>
<dbReference type="InterPro" id="IPR002999">
    <property type="entry name" value="Tudor"/>
</dbReference>
<dbReference type="Gene3D" id="3.30.420.610">
    <property type="entry name" value="LOTUS domain-like"/>
    <property type="match status" value="2"/>
</dbReference>
<protein>
    <recommendedName>
        <fullName evidence="9">Tudor domain-containing protein 5</fullName>
    </recommendedName>
</protein>
<dbReference type="PANTHER" id="PTHR22948:SF76">
    <property type="entry name" value="FI20010P1-RELATED"/>
    <property type="match status" value="1"/>
</dbReference>
<dbReference type="CDD" id="cd09972">
    <property type="entry name" value="LOTUS_TDRD_OSKAR"/>
    <property type="match status" value="1"/>
</dbReference>
<dbReference type="SUPFAM" id="SSF63748">
    <property type="entry name" value="Tudor/PWWP/MBT"/>
    <property type="match status" value="1"/>
</dbReference>
<dbReference type="GO" id="GO:0007283">
    <property type="term" value="P:spermatogenesis"/>
    <property type="evidence" value="ECO:0007669"/>
    <property type="project" value="UniProtKB-KW"/>
</dbReference>
<dbReference type="Gene3D" id="2.30.30.140">
    <property type="match status" value="1"/>
</dbReference>
<comment type="caution">
    <text evidence="7">The sequence shown here is derived from an EMBL/GenBank/DDBJ whole genome shotgun (WGS) entry which is preliminary data.</text>
</comment>
<keyword evidence="8" id="KW-1185">Reference proteome</keyword>
<dbReference type="InterPro" id="IPR035437">
    <property type="entry name" value="SNase_OB-fold_sf"/>
</dbReference>
<feature type="domain" description="Tudor" evidence="5">
    <location>
        <begin position="468"/>
        <end position="528"/>
    </location>
</feature>
<dbReference type="AlphaFoldDB" id="A0AAN7P646"/>
<organism evidence="7 8">
    <name type="scientific">Aquatica leii</name>
    <dbReference type="NCBI Taxonomy" id="1421715"/>
    <lineage>
        <taxon>Eukaryota</taxon>
        <taxon>Metazoa</taxon>
        <taxon>Ecdysozoa</taxon>
        <taxon>Arthropoda</taxon>
        <taxon>Hexapoda</taxon>
        <taxon>Insecta</taxon>
        <taxon>Pterygota</taxon>
        <taxon>Neoptera</taxon>
        <taxon>Endopterygota</taxon>
        <taxon>Coleoptera</taxon>
        <taxon>Polyphaga</taxon>
        <taxon>Elateriformia</taxon>
        <taxon>Elateroidea</taxon>
        <taxon>Lampyridae</taxon>
        <taxon>Luciolinae</taxon>
        <taxon>Aquatica</taxon>
    </lineage>
</organism>
<dbReference type="PROSITE" id="PS51644">
    <property type="entry name" value="HTH_OST"/>
    <property type="match status" value="2"/>
</dbReference>
<dbReference type="GO" id="GO:0005737">
    <property type="term" value="C:cytoplasm"/>
    <property type="evidence" value="ECO:0007669"/>
    <property type="project" value="UniProtKB-SubCell"/>
</dbReference>
<accession>A0AAN7P646</accession>
<dbReference type="InterPro" id="IPR050621">
    <property type="entry name" value="Tudor_domain_containing"/>
</dbReference>
<dbReference type="Proteomes" id="UP001353858">
    <property type="component" value="Unassembled WGS sequence"/>
</dbReference>
<evidence type="ECO:0000259" key="5">
    <source>
        <dbReference type="PROSITE" id="PS50304"/>
    </source>
</evidence>
<name>A0AAN7P646_9COLE</name>
<keyword evidence="4" id="KW-0744">Spermatogenesis</keyword>
<dbReference type="SMART" id="SM00333">
    <property type="entry name" value="TUDOR"/>
    <property type="match status" value="1"/>
</dbReference>
<keyword evidence="3" id="KW-0677">Repeat</keyword>
<evidence type="ECO:0000313" key="8">
    <source>
        <dbReference type="Proteomes" id="UP001353858"/>
    </source>
</evidence>
<dbReference type="EMBL" id="JARPUR010000002">
    <property type="protein sequence ID" value="KAK4881755.1"/>
    <property type="molecule type" value="Genomic_DNA"/>
</dbReference>
<sequence>MSKELDELKKIITGILVSSPLRLTIANIDRDYADLVGERIPFRKFGFTSLEGCLHSMRDILQVMGTGVHAEVMLRVSDKSSHINQLVTKQKVTKPKGKQRFGSRPPRARRTAGVYQNNVHPFYSPKPLMSFSFQPPPNFFFSNNNNVTNIRPTLVANPKEKDRRPSNENKAFSPVTCTKPVQEYKEMVKSEPVSSTSNGTIPKQISASKLKEKIDSDSSDSDAIYFSDSDDEYDSSFVNTTENIHYITQEHICDLEPETEINVATPSIPDYSDDVPPSVQNNLMELIAQYDDGIWCGALPEIYKKMFKKDLDYAEYGYRSLISMCMDLQGIFHCIRPDTGDFKLYDKKRELPKDYNKSIKISQMFRYFKDRSDKPSSEPAVINIENEAHSTFRYPENVVELYDEIPRQFLPDSVKEDDYIDVCIGEVYDPSKFWILLDDYTNQLNELMDEMQSFYTGIDGDYRIPEYMITVGLYCVAQYNKEYHRAMIVNTIKAIRNKKVKVYYIDYGTVSAVDASTLKFLHKKFCHLPQQAIRARLASIYPPTEKTQWSCEASSRFLQLVLMKTLVAQIHRIDTEKQIIEIFLVDTSGKDDIYMNDKLVEEGYAVFTDQEQEKVALQPHETPWVKYIHFFPTFLEIEYSAVPSATEMIQLLKSGIPLEHIYPRYFIQENTRDELVCDDIKDVESINQDQSVQKEVDIVSEHNSTDPTIFFDYSNDDEVETQSNVDEPICNSIEDTPEVTCSKPPPGITMPQINATAQLPQQTEFPNCTSTSYISIEHVMNHFAFLQHQRQQQMLFQNIQNPYLASYNVNSYTTESNSIYQNQREVIQYMMYQFLIENAYLQSNLTNYLVQQGQWQYTLAPNQMYAYLSLILNTVTPVSNAQRSYIIKEILKQLTNQQIVELTQRLGVLTQRSYKKQESININSLTNSFHKMTLNQSANVTSTTDTTSSNQENVKNDYNTRIDTLEHKQRYVTETDLNNKKIHLIWYNKEPFVNVEEIAQLTSNKIPIENIRKQIVMMDPTISIVDLPLRNYGHIYEEISRFKKNVDKQTVLHIVPVTSMQKVLIYLGSTLDVSAFLAQVAANTELWFNS</sequence>
<dbReference type="InterPro" id="IPR041966">
    <property type="entry name" value="LOTUS-like"/>
</dbReference>
<feature type="domain" description="HTH OST-type" evidence="6">
    <location>
        <begin position="275"/>
        <end position="348"/>
    </location>
</feature>
<gene>
    <name evidence="7" type="ORF">RN001_005074</name>
</gene>
<evidence type="ECO:0000256" key="2">
    <source>
        <dbReference type="ARBA" id="ARBA00022490"/>
    </source>
</evidence>
<dbReference type="PROSITE" id="PS50304">
    <property type="entry name" value="TUDOR"/>
    <property type="match status" value="1"/>
</dbReference>
<dbReference type="SUPFAM" id="SSF50199">
    <property type="entry name" value="Staphylococcal nuclease"/>
    <property type="match status" value="1"/>
</dbReference>
<keyword evidence="4" id="KW-0221">Differentiation</keyword>
<dbReference type="CDD" id="cd08824">
    <property type="entry name" value="LOTUS"/>
    <property type="match status" value="1"/>
</dbReference>
<keyword evidence="2" id="KW-0963">Cytoplasm</keyword>
<evidence type="ECO:0000256" key="1">
    <source>
        <dbReference type="ARBA" id="ARBA00004496"/>
    </source>
</evidence>
<proteinExistence type="predicted"/>
<dbReference type="InterPro" id="IPR025605">
    <property type="entry name" value="OST-HTH/LOTUS_dom"/>
</dbReference>
<evidence type="ECO:0008006" key="9">
    <source>
        <dbReference type="Google" id="ProtNLM"/>
    </source>
</evidence>
<evidence type="ECO:0000256" key="4">
    <source>
        <dbReference type="ARBA" id="ARBA00022871"/>
    </source>
</evidence>
<dbReference type="Pfam" id="PF12872">
    <property type="entry name" value="OST-HTH"/>
    <property type="match status" value="2"/>
</dbReference>
<evidence type="ECO:0000313" key="7">
    <source>
        <dbReference type="EMBL" id="KAK4881755.1"/>
    </source>
</evidence>
<evidence type="ECO:0000256" key="3">
    <source>
        <dbReference type="ARBA" id="ARBA00022737"/>
    </source>
</evidence>
<dbReference type="Pfam" id="PF00567">
    <property type="entry name" value="TUDOR"/>
    <property type="match status" value="1"/>
</dbReference>
<dbReference type="GO" id="GO:0030154">
    <property type="term" value="P:cell differentiation"/>
    <property type="evidence" value="ECO:0007669"/>
    <property type="project" value="UniProtKB-ARBA"/>
</dbReference>
<comment type="subcellular location">
    <subcellularLocation>
        <location evidence="1">Cytoplasm</location>
    </subcellularLocation>
</comment>
<dbReference type="Gene3D" id="2.40.50.90">
    <property type="match status" value="1"/>
</dbReference>
<feature type="domain" description="HTH OST-type" evidence="6">
    <location>
        <begin position="4"/>
        <end position="78"/>
    </location>
</feature>